<protein>
    <submittedName>
        <fullName evidence="2">Uncharacterized protein</fullName>
    </submittedName>
</protein>
<reference evidence="2" key="1">
    <citation type="submission" date="2021-04" db="EMBL/GenBank/DDBJ databases">
        <authorList>
            <person name="Chebbi M.A.C M."/>
        </authorList>
    </citation>
    <scope>NUCLEOTIDE SEQUENCE</scope>
</reference>
<evidence type="ECO:0000313" key="2">
    <source>
        <dbReference type="EMBL" id="CAG5093902.1"/>
    </source>
</evidence>
<comment type="caution">
    <text evidence="2">The sequence shown here is derived from an EMBL/GenBank/DDBJ whole genome shotgun (WGS) entry which is preliminary data.</text>
</comment>
<organism evidence="2 3">
    <name type="scientific">Cotesia congregata</name>
    <name type="common">Parasitoid wasp</name>
    <name type="synonym">Apanteles congregatus</name>
    <dbReference type="NCBI Taxonomy" id="51543"/>
    <lineage>
        <taxon>Eukaryota</taxon>
        <taxon>Metazoa</taxon>
        <taxon>Ecdysozoa</taxon>
        <taxon>Arthropoda</taxon>
        <taxon>Hexapoda</taxon>
        <taxon>Insecta</taxon>
        <taxon>Pterygota</taxon>
        <taxon>Neoptera</taxon>
        <taxon>Endopterygota</taxon>
        <taxon>Hymenoptera</taxon>
        <taxon>Apocrita</taxon>
        <taxon>Ichneumonoidea</taxon>
        <taxon>Braconidae</taxon>
        <taxon>Microgastrinae</taxon>
        <taxon>Cotesia</taxon>
    </lineage>
</organism>
<proteinExistence type="predicted"/>
<gene>
    <name evidence="2" type="ORF">HICCMSTLAB_LOCUS7228</name>
</gene>
<dbReference type="Proteomes" id="UP000786811">
    <property type="component" value="Unassembled WGS sequence"/>
</dbReference>
<dbReference type="AlphaFoldDB" id="A0A8J2MLK5"/>
<keyword evidence="3" id="KW-1185">Reference proteome</keyword>
<evidence type="ECO:0000256" key="1">
    <source>
        <dbReference type="SAM" id="Coils"/>
    </source>
</evidence>
<name>A0A8J2MLK5_COTCN</name>
<keyword evidence="1" id="KW-0175">Coiled coil</keyword>
<evidence type="ECO:0000313" key="3">
    <source>
        <dbReference type="Proteomes" id="UP000786811"/>
    </source>
</evidence>
<accession>A0A8J2MLK5</accession>
<dbReference type="EMBL" id="CAJNRD030001120">
    <property type="protein sequence ID" value="CAG5093902.1"/>
    <property type="molecule type" value="Genomic_DNA"/>
</dbReference>
<sequence length="316" mass="36505">MEKYRADKLFYNVNLAVKSVVQNGVSEIEDLAEKIDNNETLCEKLEDQRRAHREYESKLMTEYLNNVKILKELNEKYLTDAQLISIKYERQQLNEYKQSLTRQNDLTQICAFTKSKSAAIMATNKKLENEIQSKRIKVISQFTSLLNRYDSEIGDKKIYLEKLRAERCDLEENLKEIEEIINQQSAIYDEYMYKRRQVDVDRVEATRKSHAARTIQHSINDRSNLILIHNPISVAREQCGTVGLNSTRMTKVPLGTVSFNSVMSFSVTSLGFFLLTRSCAVPISPSGNKPSFILVPIDNFRIQDNILAIAIYNLKK</sequence>
<feature type="coiled-coil region" evidence="1">
    <location>
        <begin position="28"/>
        <end position="58"/>
    </location>
</feature>
<dbReference type="OrthoDB" id="536093at2759"/>